<name>A0ABU1N6H8_9CAUL</name>
<comment type="caution">
    <text evidence="12">The sequence shown here is derived from an EMBL/GenBank/DDBJ whole genome shotgun (WGS) entry which is preliminary data.</text>
</comment>
<feature type="binding site" evidence="7">
    <location>
        <begin position="103"/>
        <end position="109"/>
    </location>
    <ligand>
        <name>ATP</name>
        <dbReference type="ChEBI" id="CHEBI:30616"/>
    </ligand>
</feature>
<dbReference type="NCBIfam" id="NF001126">
    <property type="entry name" value="PRK00139.1-4"/>
    <property type="match status" value="1"/>
</dbReference>
<feature type="domain" description="Mur ligase N-terminal catalytic" evidence="9">
    <location>
        <begin position="19"/>
        <end position="66"/>
    </location>
</feature>
<feature type="binding site" evidence="7">
    <location>
        <begin position="151"/>
        <end position="152"/>
    </location>
    <ligand>
        <name>UDP-N-acetyl-alpha-D-muramoyl-L-alanyl-D-glutamate</name>
        <dbReference type="ChEBI" id="CHEBI:83900"/>
    </ligand>
</feature>
<evidence type="ECO:0000259" key="10">
    <source>
        <dbReference type="Pfam" id="PF02875"/>
    </source>
</evidence>
<dbReference type="SUPFAM" id="SSF63418">
    <property type="entry name" value="MurE/MurF N-terminal domain"/>
    <property type="match status" value="1"/>
</dbReference>
<keyword evidence="5 7" id="KW-0131">Cell cycle</keyword>
<dbReference type="Pfam" id="PF01225">
    <property type="entry name" value="Mur_ligase"/>
    <property type="match status" value="1"/>
</dbReference>
<comment type="catalytic activity">
    <reaction evidence="7">
        <text>UDP-N-acetyl-alpha-D-muramoyl-L-alanyl-D-glutamate + meso-2,6-diaminopimelate + ATP = UDP-N-acetyl-alpha-D-muramoyl-L-alanyl-gamma-D-glutamyl-meso-2,6-diaminopimelate + ADP + phosphate + H(+)</text>
        <dbReference type="Rhea" id="RHEA:23676"/>
        <dbReference type="ChEBI" id="CHEBI:15378"/>
        <dbReference type="ChEBI" id="CHEBI:30616"/>
        <dbReference type="ChEBI" id="CHEBI:43474"/>
        <dbReference type="ChEBI" id="CHEBI:57791"/>
        <dbReference type="ChEBI" id="CHEBI:83900"/>
        <dbReference type="ChEBI" id="CHEBI:83905"/>
        <dbReference type="ChEBI" id="CHEBI:456216"/>
        <dbReference type="EC" id="6.3.2.13"/>
    </reaction>
</comment>
<comment type="PTM">
    <text evidence="7">Carboxylation is probably crucial for Mg(2+) binding and, consequently, for the gamma-phosphate positioning of ATP.</text>
</comment>
<feature type="binding site" evidence="7">
    <location>
        <position position="186"/>
    </location>
    <ligand>
        <name>UDP-N-acetyl-alpha-D-muramoyl-L-alanyl-D-glutamate</name>
        <dbReference type="ChEBI" id="CHEBI:83900"/>
    </ligand>
</feature>
<dbReference type="EMBL" id="JAVDRL010000018">
    <property type="protein sequence ID" value="MDR6534029.1"/>
    <property type="molecule type" value="Genomic_DNA"/>
</dbReference>
<dbReference type="Gene3D" id="3.40.1190.10">
    <property type="entry name" value="Mur-like, catalytic domain"/>
    <property type="match status" value="1"/>
</dbReference>
<feature type="binding site" evidence="7">
    <location>
        <position position="458"/>
    </location>
    <ligand>
        <name>meso-2,6-diaminopimelate</name>
        <dbReference type="ChEBI" id="CHEBI:57791"/>
    </ligand>
</feature>
<dbReference type="HAMAP" id="MF_00208">
    <property type="entry name" value="MurE"/>
    <property type="match status" value="1"/>
</dbReference>
<proteinExistence type="inferred from homology"/>
<evidence type="ECO:0000256" key="6">
    <source>
        <dbReference type="ARBA" id="ARBA00023316"/>
    </source>
</evidence>
<keyword evidence="7" id="KW-0963">Cytoplasm</keyword>
<keyword evidence="4 7" id="KW-0573">Peptidoglycan synthesis</keyword>
<evidence type="ECO:0000259" key="9">
    <source>
        <dbReference type="Pfam" id="PF01225"/>
    </source>
</evidence>
<keyword evidence="7" id="KW-0067">ATP-binding</keyword>
<dbReference type="Gene3D" id="3.40.1390.10">
    <property type="entry name" value="MurE/MurF, N-terminal domain"/>
    <property type="match status" value="1"/>
</dbReference>
<dbReference type="InterPro" id="IPR036565">
    <property type="entry name" value="Mur-like_cat_sf"/>
</dbReference>
<feature type="domain" description="Mur ligase central" evidence="11">
    <location>
        <begin position="101"/>
        <end position="309"/>
    </location>
</feature>
<dbReference type="NCBIfam" id="NF001124">
    <property type="entry name" value="PRK00139.1-2"/>
    <property type="match status" value="1"/>
</dbReference>
<comment type="similarity">
    <text evidence="1 7">Belongs to the MurCDEF family. MurE subfamily.</text>
</comment>
<keyword evidence="2 7" id="KW-0132">Cell division</keyword>
<dbReference type="Pfam" id="PF08245">
    <property type="entry name" value="Mur_ligase_M"/>
    <property type="match status" value="1"/>
</dbReference>
<dbReference type="SUPFAM" id="SSF53244">
    <property type="entry name" value="MurD-like peptide ligases, peptide-binding domain"/>
    <property type="match status" value="1"/>
</dbReference>
<dbReference type="InterPro" id="IPR035911">
    <property type="entry name" value="MurE/MurF_N"/>
</dbReference>
<dbReference type="InterPro" id="IPR036615">
    <property type="entry name" value="Mur_ligase_C_dom_sf"/>
</dbReference>
<dbReference type="PANTHER" id="PTHR23135:SF4">
    <property type="entry name" value="UDP-N-ACETYLMURAMOYL-L-ALANYL-D-GLUTAMATE--2,6-DIAMINOPIMELATE LIGASE MURE HOMOLOG, CHLOROPLASTIC"/>
    <property type="match status" value="1"/>
</dbReference>
<dbReference type="PANTHER" id="PTHR23135">
    <property type="entry name" value="MUR LIGASE FAMILY MEMBER"/>
    <property type="match status" value="1"/>
</dbReference>
<comment type="pathway">
    <text evidence="7 8">Cell wall biogenesis; peptidoglycan biosynthesis.</text>
</comment>
<comment type="caution">
    <text evidence="7">Lacks conserved residue(s) required for the propagation of feature annotation.</text>
</comment>
<dbReference type="GO" id="GO:0008765">
    <property type="term" value="F:UDP-N-acetylmuramoylalanyl-D-glutamate-2,6-diaminopimelate ligase activity"/>
    <property type="evidence" value="ECO:0007669"/>
    <property type="project" value="UniProtKB-EC"/>
</dbReference>
<accession>A0ABU1N6H8</accession>
<organism evidence="12 13">
    <name type="scientific">Caulobacter rhizosphaerae</name>
    <dbReference type="NCBI Taxonomy" id="2010972"/>
    <lineage>
        <taxon>Bacteria</taxon>
        <taxon>Pseudomonadati</taxon>
        <taxon>Pseudomonadota</taxon>
        <taxon>Alphaproteobacteria</taxon>
        <taxon>Caulobacterales</taxon>
        <taxon>Caulobacteraceae</taxon>
        <taxon>Caulobacter</taxon>
    </lineage>
</organism>
<evidence type="ECO:0000256" key="2">
    <source>
        <dbReference type="ARBA" id="ARBA00022618"/>
    </source>
</evidence>
<feature type="modified residue" description="N6-carboxylysine" evidence="7">
    <location>
        <position position="218"/>
    </location>
</feature>
<dbReference type="NCBIfam" id="TIGR01085">
    <property type="entry name" value="murE"/>
    <property type="match status" value="1"/>
</dbReference>
<dbReference type="SUPFAM" id="SSF53623">
    <property type="entry name" value="MurD-like peptide ligases, catalytic domain"/>
    <property type="match status" value="1"/>
</dbReference>
<feature type="binding site" evidence="7">
    <location>
        <position position="382"/>
    </location>
    <ligand>
        <name>meso-2,6-diaminopimelate</name>
        <dbReference type="ChEBI" id="CHEBI:57791"/>
    </ligand>
</feature>
<evidence type="ECO:0000256" key="7">
    <source>
        <dbReference type="HAMAP-Rule" id="MF_00208"/>
    </source>
</evidence>
<feature type="binding site" evidence="7">
    <location>
        <position position="178"/>
    </location>
    <ligand>
        <name>UDP-N-acetyl-alpha-D-muramoyl-L-alanyl-D-glutamate</name>
        <dbReference type="ChEBI" id="CHEBI:83900"/>
    </ligand>
</feature>
<evidence type="ECO:0000256" key="4">
    <source>
        <dbReference type="ARBA" id="ARBA00022984"/>
    </source>
</evidence>
<feature type="binding site" evidence="7">
    <location>
        <begin position="406"/>
        <end position="409"/>
    </location>
    <ligand>
        <name>meso-2,6-diaminopimelate</name>
        <dbReference type="ChEBI" id="CHEBI:57791"/>
    </ligand>
</feature>
<gene>
    <name evidence="7" type="primary">murE</name>
    <name evidence="12" type="ORF">J2800_004799</name>
</gene>
<reference evidence="12 13" key="1">
    <citation type="submission" date="2023-07" db="EMBL/GenBank/DDBJ databases">
        <title>Sorghum-associated microbial communities from plants grown in Nebraska, USA.</title>
        <authorList>
            <person name="Schachtman D."/>
        </authorList>
    </citation>
    <scope>NUCLEOTIDE SEQUENCE [LARGE SCALE GENOMIC DNA]</scope>
    <source>
        <strain evidence="12 13">DS2154</strain>
    </source>
</reference>
<feature type="domain" description="Mur ligase C-terminal" evidence="10">
    <location>
        <begin position="332"/>
        <end position="456"/>
    </location>
</feature>
<keyword evidence="13" id="KW-1185">Reference proteome</keyword>
<evidence type="ECO:0000313" key="13">
    <source>
        <dbReference type="Proteomes" id="UP001262754"/>
    </source>
</evidence>
<evidence type="ECO:0000256" key="3">
    <source>
        <dbReference type="ARBA" id="ARBA00022960"/>
    </source>
</evidence>
<keyword evidence="3 7" id="KW-0133">Cell shape</keyword>
<dbReference type="InterPro" id="IPR000713">
    <property type="entry name" value="Mur_ligase_N"/>
</dbReference>
<evidence type="ECO:0000259" key="11">
    <source>
        <dbReference type="Pfam" id="PF08245"/>
    </source>
</evidence>
<feature type="short sequence motif" description="Meso-diaminopimelate recognition motif" evidence="7">
    <location>
        <begin position="406"/>
        <end position="409"/>
    </location>
</feature>
<sequence>MSKTLSQILNRPCATDPVITGVTADSRKVREGFLFAALPGSKVDGRTFIPGAIESGAAAVLAPDDVEGLSVPVVHAGDLRRAYALAAAQFWAEQPATCVAVTGTNGKTSVAGFCRQIYARLGRKAASMGTLGVVVSEAGKPDLQLTPPGLTTPDAADVAEMMARLASMGVTHLAVEASSHGIDQRRLDGVRLAAAGFTNFTQDHLDYHGTMGCYRAAKLRLFETLLPRASTAVLNADSDAFPAFASAAVTSGQSLLTVGHEGQGLKLVERTPVPEGQRLKIAAQGRAFEVLLPLAGDFQASNVLVAAGLCVATGEDLEAVIAALATLEGAAGRLQRVGTGARGGEAYVDYAHTPDGLETVLAALRPHTRGKLIVVFGAGGDRDRGKRPLMGEIAARLADVAIVTDDNPRSEEPASIRAAILAAAPGAKEYGDRREAIRAGAALLADGDVLVVAGKGHEQGQLVAGVNHPFDDVTETAQALEAAHA</sequence>
<feature type="binding site" evidence="7">
    <location>
        <position position="454"/>
    </location>
    <ligand>
        <name>meso-2,6-diaminopimelate</name>
        <dbReference type="ChEBI" id="CHEBI:57791"/>
    </ligand>
</feature>
<evidence type="ECO:0000313" key="12">
    <source>
        <dbReference type="EMBL" id="MDR6534029.1"/>
    </source>
</evidence>
<feature type="binding site" evidence="7">
    <location>
        <position position="26"/>
    </location>
    <ligand>
        <name>UDP-N-acetyl-alpha-D-muramoyl-L-alanyl-D-glutamate</name>
        <dbReference type="ChEBI" id="CHEBI:83900"/>
    </ligand>
</feature>
<dbReference type="EC" id="6.3.2.13" evidence="7"/>
<keyword evidence="7" id="KW-0460">Magnesium</keyword>
<evidence type="ECO:0000256" key="8">
    <source>
        <dbReference type="RuleBase" id="RU004135"/>
    </source>
</evidence>
<keyword evidence="6 7" id="KW-0961">Cell wall biogenesis/degradation</keyword>
<feature type="binding site" evidence="7">
    <location>
        <position position="184"/>
    </location>
    <ligand>
        <name>UDP-N-acetyl-alpha-D-muramoyl-L-alanyl-D-glutamate</name>
        <dbReference type="ChEBI" id="CHEBI:83900"/>
    </ligand>
</feature>
<dbReference type="InterPro" id="IPR005761">
    <property type="entry name" value="UDP-N-AcMur-Glu-dNH2Pim_ligase"/>
</dbReference>
<dbReference type="Gene3D" id="3.90.190.20">
    <property type="entry name" value="Mur ligase, C-terminal domain"/>
    <property type="match status" value="1"/>
</dbReference>
<protein>
    <recommendedName>
        <fullName evidence="7">UDP-N-acetylmuramoyl-L-alanyl-D-glutamate--2,6-diaminopimelate ligase</fullName>
        <ecNumber evidence="7">6.3.2.13</ecNumber>
    </recommendedName>
    <alternativeName>
        <fullName evidence="7">Meso-A2pm-adding enzyme</fullName>
    </alternativeName>
    <alternativeName>
        <fullName evidence="7">Meso-diaminopimelate-adding enzyme</fullName>
    </alternativeName>
    <alternativeName>
        <fullName evidence="7">UDP-MurNAc-L-Ala-D-Glu:meso-diaminopimelate ligase</fullName>
    </alternativeName>
    <alternativeName>
        <fullName evidence="7">UDP-MurNAc-tripeptide synthetase</fullName>
    </alternativeName>
    <alternativeName>
        <fullName evidence="7">UDP-N-acetylmuramyl-tripeptide synthetase</fullName>
    </alternativeName>
</protein>
<dbReference type="InterPro" id="IPR013221">
    <property type="entry name" value="Mur_ligase_cen"/>
</dbReference>
<comment type="function">
    <text evidence="7">Catalyzes the addition of meso-diaminopimelic acid to the nucleotide precursor UDP-N-acetylmuramoyl-L-alanyl-D-glutamate (UMAG) in the biosynthesis of bacterial cell-wall peptidoglycan.</text>
</comment>
<keyword evidence="7 12" id="KW-0436">Ligase</keyword>
<evidence type="ECO:0000256" key="1">
    <source>
        <dbReference type="ARBA" id="ARBA00005898"/>
    </source>
</evidence>
<evidence type="ECO:0000256" key="5">
    <source>
        <dbReference type="ARBA" id="ARBA00023306"/>
    </source>
</evidence>
<comment type="cofactor">
    <cofactor evidence="7">
        <name>Mg(2+)</name>
        <dbReference type="ChEBI" id="CHEBI:18420"/>
    </cofactor>
</comment>
<dbReference type="Pfam" id="PF02875">
    <property type="entry name" value="Mur_ligase_C"/>
    <property type="match status" value="1"/>
</dbReference>
<comment type="subcellular location">
    <subcellularLocation>
        <location evidence="7 8">Cytoplasm</location>
    </subcellularLocation>
</comment>
<dbReference type="Proteomes" id="UP001262754">
    <property type="component" value="Unassembled WGS sequence"/>
</dbReference>
<dbReference type="RefSeq" id="WP_310035175.1">
    <property type="nucleotide sequence ID" value="NZ_JAVDRL010000018.1"/>
</dbReference>
<dbReference type="InterPro" id="IPR004101">
    <property type="entry name" value="Mur_ligase_C"/>
</dbReference>
<keyword evidence="7" id="KW-0547">Nucleotide-binding</keyword>